<evidence type="ECO:0000313" key="2">
    <source>
        <dbReference type="Proteomes" id="UP000499080"/>
    </source>
</evidence>
<sequence>MGRRNDRTPPHAPVPTTITVTVPVGLTWDGRITERRHMSLFQQALQLPYQLDGHGAAFCSSNHYSYRTSWMDMGRRNDRTPSHTPVPATITVAVPVGYTWGRNQRYYCRNVSGLRCEDEVTPLLLSDLRQAAVA</sequence>
<reference evidence="1 2" key="1">
    <citation type="journal article" date="2019" name="Sci. Rep.">
        <title>Orb-weaving spider Araneus ventricosus genome elucidates the spidroin gene catalogue.</title>
        <authorList>
            <person name="Kono N."/>
            <person name="Nakamura H."/>
            <person name="Ohtoshi R."/>
            <person name="Moran D.A.P."/>
            <person name="Shinohara A."/>
            <person name="Yoshida Y."/>
            <person name="Fujiwara M."/>
            <person name="Mori M."/>
            <person name="Tomita M."/>
            <person name="Arakawa K."/>
        </authorList>
    </citation>
    <scope>NUCLEOTIDE SEQUENCE [LARGE SCALE GENOMIC DNA]</scope>
</reference>
<gene>
    <name evidence="1" type="ORF">AVEN_133005_1</name>
</gene>
<name>A0A4Y2IKT3_ARAVE</name>
<dbReference type="AlphaFoldDB" id="A0A4Y2IKT3"/>
<dbReference type="EMBL" id="BGPR01002740">
    <property type="protein sequence ID" value="GBM78224.1"/>
    <property type="molecule type" value="Genomic_DNA"/>
</dbReference>
<organism evidence="1 2">
    <name type="scientific">Araneus ventricosus</name>
    <name type="common">Orbweaver spider</name>
    <name type="synonym">Epeira ventricosa</name>
    <dbReference type="NCBI Taxonomy" id="182803"/>
    <lineage>
        <taxon>Eukaryota</taxon>
        <taxon>Metazoa</taxon>
        <taxon>Ecdysozoa</taxon>
        <taxon>Arthropoda</taxon>
        <taxon>Chelicerata</taxon>
        <taxon>Arachnida</taxon>
        <taxon>Araneae</taxon>
        <taxon>Araneomorphae</taxon>
        <taxon>Entelegynae</taxon>
        <taxon>Araneoidea</taxon>
        <taxon>Araneidae</taxon>
        <taxon>Araneus</taxon>
    </lineage>
</organism>
<protein>
    <submittedName>
        <fullName evidence="1">Uncharacterized protein</fullName>
    </submittedName>
</protein>
<comment type="caution">
    <text evidence="1">The sequence shown here is derived from an EMBL/GenBank/DDBJ whole genome shotgun (WGS) entry which is preliminary data.</text>
</comment>
<proteinExistence type="predicted"/>
<evidence type="ECO:0000313" key="1">
    <source>
        <dbReference type="EMBL" id="GBM78224.1"/>
    </source>
</evidence>
<dbReference type="Proteomes" id="UP000499080">
    <property type="component" value="Unassembled WGS sequence"/>
</dbReference>
<keyword evidence="2" id="KW-1185">Reference proteome</keyword>
<accession>A0A4Y2IKT3</accession>